<feature type="transmembrane region" description="Helical" evidence="2">
    <location>
        <begin position="108"/>
        <end position="129"/>
    </location>
</feature>
<feature type="transmembrane region" description="Helical" evidence="2">
    <location>
        <begin position="12"/>
        <end position="32"/>
    </location>
</feature>
<dbReference type="KEGG" id="ssan:NX02_16285"/>
<dbReference type="HOGENOM" id="CLU_079621_0_0_5"/>
<dbReference type="GO" id="GO:0003677">
    <property type="term" value="F:DNA binding"/>
    <property type="evidence" value="ECO:0007669"/>
    <property type="project" value="InterPro"/>
</dbReference>
<dbReference type="RefSeq" id="WP_025293134.1">
    <property type="nucleotide sequence ID" value="NZ_CP006644.1"/>
</dbReference>
<evidence type="ECO:0000313" key="4">
    <source>
        <dbReference type="EMBL" id="AHE54936.1"/>
    </source>
</evidence>
<dbReference type="EMBL" id="CP006644">
    <property type="protein sequence ID" value="AHE54936.1"/>
    <property type="molecule type" value="Genomic_DNA"/>
</dbReference>
<keyword evidence="5" id="KW-1185">Reference proteome</keyword>
<reference evidence="4 5" key="1">
    <citation type="submission" date="2013-07" db="EMBL/GenBank/DDBJ databases">
        <title>Completed genome of Sphingomonas sanxanigenens NX02.</title>
        <authorList>
            <person name="Ma T."/>
            <person name="Huang H."/>
            <person name="Wu M."/>
            <person name="Li X."/>
            <person name="Li G."/>
        </authorList>
    </citation>
    <scope>NUCLEOTIDE SEQUENCE [LARGE SCALE GENOMIC DNA]</scope>
    <source>
        <strain evidence="4 5">NX02</strain>
    </source>
</reference>
<evidence type="ECO:0000259" key="3">
    <source>
        <dbReference type="PROSITE" id="PS50930"/>
    </source>
</evidence>
<keyword evidence="2" id="KW-0472">Membrane</keyword>
<feature type="domain" description="HTH LytTR-type" evidence="3">
    <location>
        <begin position="187"/>
        <end position="276"/>
    </location>
</feature>
<feature type="transmembrane region" description="Helical" evidence="2">
    <location>
        <begin position="72"/>
        <end position="96"/>
    </location>
</feature>
<name>W0ACW9_9SPHN</name>
<organism evidence="4 5">
    <name type="scientific">Sphingomonas sanxanigenens DSM 19645 = NX02</name>
    <dbReference type="NCBI Taxonomy" id="1123269"/>
    <lineage>
        <taxon>Bacteria</taxon>
        <taxon>Pseudomonadati</taxon>
        <taxon>Pseudomonadota</taxon>
        <taxon>Alphaproteobacteria</taxon>
        <taxon>Sphingomonadales</taxon>
        <taxon>Sphingomonadaceae</taxon>
        <taxon>Sphingomonas</taxon>
    </lineage>
</organism>
<dbReference type="Pfam" id="PF04397">
    <property type="entry name" value="LytTR"/>
    <property type="match status" value="1"/>
</dbReference>
<evidence type="ECO:0000313" key="5">
    <source>
        <dbReference type="Proteomes" id="UP000018851"/>
    </source>
</evidence>
<accession>W0ACW9</accession>
<dbReference type="AlphaFoldDB" id="W0ACW9"/>
<dbReference type="eggNOG" id="COG3279">
    <property type="taxonomic scope" value="Bacteria"/>
</dbReference>
<gene>
    <name evidence="4" type="ORF">NX02_16285</name>
</gene>
<dbReference type="PATRIC" id="fig|1123269.5.peg.3188"/>
<feature type="region of interest" description="Disordered" evidence="1">
    <location>
        <begin position="143"/>
        <end position="179"/>
    </location>
</feature>
<dbReference type="PROSITE" id="PS50930">
    <property type="entry name" value="HTH_LYTTR"/>
    <property type="match status" value="1"/>
</dbReference>
<proteinExistence type="predicted"/>
<dbReference type="STRING" id="1123269.NX02_16285"/>
<feature type="compositionally biased region" description="Low complexity" evidence="1">
    <location>
        <begin position="160"/>
        <end position="175"/>
    </location>
</feature>
<dbReference type="Proteomes" id="UP000018851">
    <property type="component" value="Chromosome"/>
</dbReference>
<keyword evidence="2" id="KW-1133">Transmembrane helix</keyword>
<dbReference type="InterPro" id="IPR007492">
    <property type="entry name" value="LytTR_DNA-bd_dom"/>
</dbReference>
<protein>
    <recommendedName>
        <fullName evidence="3">HTH LytTR-type domain-containing protein</fullName>
    </recommendedName>
</protein>
<keyword evidence="2" id="KW-0812">Transmembrane</keyword>
<feature type="compositionally biased region" description="Pro residues" evidence="1">
    <location>
        <begin position="148"/>
        <end position="159"/>
    </location>
</feature>
<sequence length="277" mass="30331">MPDARRLTIDLGVMLALAVALALLGPFGMYALPFAARLIYWLLLALPGYALFMPAMVLATRTAYRLDLPVQALWAAACALAAVPMTLIIWCANFVLGLPYAWPRFEQLAGTYAHVLIVAGIACTLFWFGSAARRATVARTVRADVEPPEPPEPPEPLAAPEPRASEPSVPSVPEPRLLDRLPPHLGRDLIALEMEDHYVRAHTPRGSALLLMRMRDAVPELDGIDGAQVHRSWWVARGAVEDVRRDGRNYRLRLAGGIEAPVARSMVAPLQDLGWLG</sequence>
<feature type="transmembrane region" description="Helical" evidence="2">
    <location>
        <begin position="38"/>
        <end position="60"/>
    </location>
</feature>
<evidence type="ECO:0000256" key="1">
    <source>
        <dbReference type="SAM" id="MobiDB-lite"/>
    </source>
</evidence>
<evidence type="ECO:0000256" key="2">
    <source>
        <dbReference type="SAM" id="Phobius"/>
    </source>
</evidence>
<dbReference type="SMART" id="SM00850">
    <property type="entry name" value="LytTR"/>
    <property type="match status" value="1"/>
</dbReference>